<keyword evidence="1" id="KW-0812">Transmembrane</keyword>
<comment type="caution">
    <text evidence="2">The sequence shown here is derived from an EMBL/GenBank/DDBJ whole genome shotgun (WGS) entry which is preliminary data.</text>
</comment>
<dbReference type="OrthoDB" id="3265004at2759"/>
<keyword evidence="3" id="KW-1185">Reference proteome</keyword>
<dbReference type="Proteomes" id="UP000724874">
    <property type="component" value="Unassembled WGS sequence"/>
</dbReference>
<feature type="transmembrane region" description="Helical" evidence="1">
    <location>
        <begin position="53"/>
        <end position="77"/>
    </location>
</feature>
<feature type="transmembrane region" description="Helical" evidence="1">
    <location>
        <begin position="169"/>
        <end position="192"/>
    </location>
</feature>
<gene>
    <name evidence="2" type="ORF">CPB84DRAFT_1113018</name>
</gene>
<dbReference type="EMBL" id="JADNYJ010000051">
    <property type="protein sequence ID" value="KAF8899752.1"/>
    <property type="molecule type" value="Genomic_DNA"/>
</dbReference>
<keyword evidence="1" id="KW-1133">Transmembrane helix</keyword>
<accession>A0A9P5NPP9</accession>
<dbReference type="AlphaFoldDB" id="A0A9P5NPP9"/>
<feature type="transmembrane region" description="Helical" evidence="1">
    <location>
        <begin position="213"/>
        <end position="235"/>
    </location>
</feature>
<feature type="transmembrane region" description="Helical" evidence="1">
    <location>
        <begin position="255"/>
        <end position="278"/>
    </location>
</feature>
<evidence type="ECO:0000256" key="1">
    <source>
        <dbReference type="SAM" id="Phobius"/>
    </source>
</evidence>
<name>A0A9P5NPP9_GYMJU</name>
<feature type="transmembrane region" description="Helical" evidence="1">
    <location>
        <begin position="20"/>
        <end position="44"/>
    </location>
</feature>
<feature type="transmembrane region" description="Helical" evidence="1">
    <location>
        <begin position="131"/>
        <end position="157"/>
    </location>
</feature>
<sequence>MSSAAPPSVAFQKSIINTGLNSGVLLAFFMGAYTVIHFGTLYLYMTRRASQRFLVAGSMSVMWILASTLLGSIWFGMNWCIVLHGDTREDIARCAPPSWIILLQDLTEFLIVIVTDGLLVWRCFHIWNRSLWITAFPIFLTLVEIGTFTAAIIAISVDKFTPDPRQASAYNSLLAAAFFLSFATTLITTSLIGYRIWSVSHHLRNSKGRYRHVLEITVQSSAAYALVMLAQAIQGFLPQSIAINFPAREWALQNYIVNIVYPLACIAPTIMVARVALLDSENNTSTTRVLSDLQFQIRSTRVDETGARIDAQVELHGTNSNLPNVKKDPASRDKTNYIPILVTELPRILLYLPFVTCCTIQCPGNAHLP</sequence>
<proteinExistence type="predicted"/>
<protein>
    <submittedName>
        <fullName evidence="2">Uncharacterized protein</fullName>
    </submittedName>
</protein>
<keyword evidence="1" id="KW-0472">Membrane</keyword>
<evidence type="ECO:0000313" key="3">
    <source>
        <dbReference type="Proteomes" id="UP000724874"/>
    </source>
</evidence>
<feature type="transmembrane region" description="Helical" evidence="1">
    <location>
        <begin position="97"/>
        <end position="119"/>
    </location>
</feature>
<organism evidence="2 3">
    <name type="scientific">Gymnopilus junonius</name>
    <name type="common">Spectacular rustgill mushroom</name>
    <name type="synonym">Gymnopilus spectabilis subsp. junonius</name>
    <dbReference type="NCBI Taxonomy" id="109634"/>
    <lineage>
        <taxon>Eukaryota</taxon>
        <taxon>Fungi</taxon>
        <taxon>Dikarya</taxon>
        <taxon>Basidiomycota</taxon>
        <taxon>Agaricomycotina</taxon>
        <taxon>Agaricomycetes</taxon>
        <taxon>Agaricomycetidae</taxon>
        <taxon>Agaricales</taxon>
        <taxon>Agaricineae</taxon>
        <taxon>Hymenogastraceae</taxon>
        <taxon>Gymnopilus</taxon>
    </lineage>
</organism>
<evidence type="ECO:0000313" key="2">
    <source>
        <dbReference type="EMBL" id="KAF8899752.1"/>
    </source>
</evidence>
<reference evidence="2" key="1">
    <citation type="submission" date="2020-11" db="EMBL/GenBank/DDBJ databases">
        <authorList>
            <consortium name="DOE Joint Genome Institute"/>
            <person name="Ahrendt S."/>
            <person name="Riley R."/>
            <person name="Andreopoulos W."/>
            <person name="LaButti K."/>
            <person name="Pangilinan J."/>
            <person name="Ruiz-duenas F.J."/>
            <person name="Barrasa J.M."/>
            <person name="Sanchez-Garcia M."/>
            <person name="Camarero S."/>
            <person name="Miyauchi S."/>
            <person name="Serrano A."/>
            <person name="Linde D."/>
            <person name="Babiker R."/>
            <person name="Drula E."/>
            <person name="Ayuso-Fernandez I."/>
            <person name="Pacheco R."/>
            <person name="Padilla G."/>
            <person name="Ferreira P."/>
            <person name="Barriuso J."/>
            <person name="Kellner H."/>
            <person name="Castanera R."/>
            <person name="Alfaro M."/>
            <person name="Ramirez L."/>
            <person name="Pisabarro A.G."/>
            <person name="Kuo A."/>
            <person name="Tritt A."/>
            <person name="Lipzen A."/>
            <person name="He G."/>
            <person name="Yan M."/>
            <person name="Ng V."/>
            <person name="Cullen D."/>
            <person name="Martin F."/>
            <person name="Rosso M.-N."/>
            <person name="Henrissat B."/>
            <person name="Hibbett D."/>
            <person name="Martinez A.T."/>
            <person name="Grigoriev I.V."/>
        </authorList>
    </citation>
    <scope>NUCLEOTIDE SEQUENCE</scope>
    <source>
        <strain evidence="2">AH 44721</strain>
    </source>
</reference>